<evidence type="ECO:0000313" key="6">
    <source>
        <dbReference type="Proteomes" id="UP000018208"/>
    </source>
</evidence>
<accession>V6M558</accession>
<dbReference type="EMBL" id="AUWU02000003">
    <property type="protein sequence ID" value="KAH0575076.1"/>
    <property type="molecule type" value="Genomic_DNA"/>
</dbReference>
<protein>
    <submittedName>
        <fullName evidence="3">LSM domain-containing protein</fullName>
    </submittedName>
</protein>
<sequence length="71" mass="7843">MPHKYAEKPQLQNFLGHRVHLSLHGGGWIDGELQDVDPFLNATMHDCTNDKGKRMPSAVVRGNAITSVSCD</sequence>
<dbReference type="Proteomes" id="UP000018208">
    <property type="component" value="Unassembled WGS sequence"/>
</dbReference>
<gene>
    <name evidence="3" type="ORF">SS50377_11315</name>
    <name evidence="4" type="ORF">SS50377_22689</name>
    <name evidence="5" type="ORF">SS50377_22698</name>
    <name evidence="2" type="ORF">SS50377_ja044</name>
</gene>
<evidence type="ECO:0000313" key="2">
    <source>
        <dbReference type="EMBL" id="EST44177.1"/>
    </source>
</evidence>
<dbReference type="InterPro" id="IPR001163">
    <property type="entry name" value="Sm_dom_euk/arc"/>
</dbReference>
<proteinExistence type="predicted"/>
<reference evidence="3 4" key="1">
    <citation type="journal article" date="2014" name="PLoS Genet.">
        <title>The Genome of Spironucleus salmonicida Highlights a Fish Pathogen Adapted to Fluctuating Environments.</title>
        <authorList>
            <person name="Xu F."/>
            <person name="Jerlstrom-Hultqvist J."/>
            <person name="Einarsson E."/>
            <person name="Astvaldsson A."/>
            <person name="Svard S.G."/>
            <person name="Andersson J.O."/>
        </authorList>
    </citation>
    <scope>NUCLEOTIDE SEQUENCE</scope>
    <source>
        <strain evidence="4">ATCC 50377</strain>
    </source>
</reference>
<evidence type="ECO:0000313" key="3">
    <source>
        <dbReference type="EMBL" id="EST48484.1"/>
    </source>
</evidence>
<organism evidence="3">
    <name type="scientific">Spironucleus salmonicida</name>
    <dbReference type="NCBI Taxonomy" id="348837"/>
    <lineage>
        <taxon>Eukaryota</taxon>
        <taxon>Metamonada</taxon>
        <taxon>Diplomonadida</taxon>
        <taxon>Hexamitidae</taxon>
        <taxon>Hexamitinae</taxon>
        <taxon>Spironucleus</taxon>
    </lineage>
</organism>
<dbReference type="VEuPathDB" id="GiardiaDB:SS50377_22689"/>
<name>V6M558_9EUKA</name>
<evidence type="ECO:0000259" key="1">
    <source>
        <dbReference type="SMART" id="SM00651"/>
    </source>
</evidence>
<dbReference type="EMBL" id="AUWU02000003">
    <property type="protein sequence ID" value="KAH0575068.1"/>
    <property type="molecule type" value="Genomic_DNA"/>
</dbReference>
<dbReference type="VEuPathDB" id="GiardiaDB:SS50377_22698"/>
<dbReference type="EMBL" id="KI546124">
    <property type="protein sequence ID" value="EST44177.1"/>
    <property type="molecule type" value="Genomic_DNA"/>
</dbReference>
<feature type="domain" description="Sm" evidence="1">
    <location>
        <begin position="9"/>
        <end position="70"/>
    </location>
</feature>
<dbReference type="Gene3D" id="2.30.30.100">
    <property type="match status" value="1"/>
</dbReference>
<dbReference type="InterPro" id="IPR010920">
    <property type="entry name" value="LSM_dom_sf"/>
</dbReference>
<dbReference type="AlphaFoldDB" id="V6M558"/>
<reference evidence="4" key="2">
    <citation type="submission" date="2020-12" db="EMBL/GenBank/DDBJ databases">
        <title>New Spironucleus salmonicida genome in near-complete chromosomes.</title>
        <authorList>
            <person name="Xu F."/>
            <person name="Kurt Z."/>
            <person name="Jimenez-Gonzalez A."/>
            <person name="Astvaldsson A."/>
            <person name="Andersson J.O."/>
            <person name="Svard S.G."/>
        </authorList>
    </citation>
    <scope>NUCLEOTIDE SEQUENCE</scope>
    <source>
        <strain evidence="4">ATCC 50377</strain>
    </source>
</reference>
<dbReference type="SMART" id="SM00651">
    <property type="entry name" value="Sm"/>
    <property type="match status" value="1"/>
</dbReference>
<dbReference type="SUPFAM" id="SSF50182">
    <property type="entry name" value="Sm-like ribonucleoproteins"/>
    <property type="match status" value="1"/>
</dbReference>
<dbReference type="EMBL" id="KI545983">
    <property type="protein sequence ID" value="EST48484.1"/>
    <property type="molecule type" value="Genomic_DNA"/>
</dbReference>
<evidence type="ECO:0000313" key="4">
    <source>
        <dbReference type="EMBL" id="KAH0575068.1"/>
    </source>
</evidence>
<keyword evidence="6" id="KW-1185">Reference proteome</keyword>
<evidence type="ECO:0000313" key="5">
    <source>
        <dbReference type="EMBL" id="KAH0575076.1"/>
    </source>
</evidence>
<dbReference type="OrthoDB" id="747253at2759"/>
<dbReference type="Pfam" id="PF01423">
    <property type="entry name" value="LSM"/>
    <property type="match status" value="1"/>
</dbReference>